<comment type="caution">
    <text evidence="1">The sequence shown here is derived from an EMBL/GenBank/DDBJ whole genome shotgun (WGS) entry which is preliminary data.</text>
</comment>
<proteinExistence type="predicted"/>
<gene>
    <name evidence="1" type="ORF">BN2614_LOCUS2</name>
</gene>
<name>A0A9X9M3C5_GULGU</name>
<evidence type="ECO:0000313" key="1">
    <source>
        <dbReference type="EMBL" id="VCX31016.1"/>
    </source>
</evidence>
<reference evidence="1 2" key="1">
    <citation type="submission" date="2018-10" db="EMBL/GenBank/DDBJ databases">
        <authorList>
            <person name="Ekblom R."/>
            <person name="Jareborg N."/>
        </authorList>
    </citation>
    <scope>NUCLEOTIDE SEQUENCE [LARGE SCALE GENOMIC DNA]</scope>
    <source>
        <tissue evidence="1">Muscle</tissue>
    </source>
</reference>
<feature type="non-terminal residue" evidence="1">
    <location>
        <position position="1"/>
    </location>
</feature>
<dbReference type="AlphaFoldDB" id="A0A9X9M3C5"/>
<organism evidence="1 2">
    <name type="scientific">Gulo gulo</name>
    <name type="common">Wolverine</name>
    <name type="synonym">Gluton</name>
    <dbReference type="NCBI Taxonomy" id="48420"/>
    <lineage>
        <taxon>Eukaryota</taxon>
        <taxon>Metazoa</taxon>
        <taxon>Chordata</taxon>
        <taxon>Craniata</taxon>
        <taxon>Vertebrata</taxon>
        <taxon>Euteleostomi</taxon>
        <taxon>Mammalia</taxon>
        <taxon>Eutheria</taxon>
        <taxon>Laurasiatheria</taxon>
        <taxon>Carnivora</taxon>
        <taxon>Caniformia</taxon>
        <taxon>Musteloidea</taxon>
        <taxon>Mustelidae</taxon>
        <taxon>Guloninae</taxon>
        <taxon>Gulo</taxon>
    </lineage>
</organism>
<dbReference type="Proteomes" id="UP000269945">
    <property type="component" value="Unassembled WGS sequence"/>
</dbReference>
<keyword evidence="2" id="KW-1185">Reference proteome</keyword>
<dbReference type="EMBL" id="CYRY02040024">
    <property type="protein sequence ID" value="VCX31016.1"/>
    <property type="molecule type" value="Genomic_DNA"/>
</dbReference>
<accession>A0A9X9M3C5</accession>
<protein>
    <submittedName>
        <fullName evidence="1">Uncharacterized protein</fullName>
    </submittedName>
</protein>
<evidence type="ECO:0000313" key="2">
    <source>
        <dbReference type="Proteomes" id="UP000269945"/>
    </source>
</evidence>
<sequence length="101" mass="11113">FQLPHPQAGLCVLGCRCRGGRSLCFARVPSDWHWQPLVCGPCTSRPPACSPSRPQLQALATPEQLPCCICRWQDMANGLNSAEGQQIKGNSILRKIFVYSC</sequence>